<reference evidence="5 6" key="2">
    <citation type="submission" date="2007-04" db="EMBL/GenBank/DDBJ databases">
        <title>Draft genome sequence of Dorea longicatena (DSM 13814).</title>
        <authorList>
            <person name="Sudarsanam P."/>
            <person name="Ley R."/>
            <person name="Guruge J."/>
            <person name="Turnbaugh P.J."/>
            <person name="Mahowald M."/>
            <person name="Liep D."/>
            <person name="Gordon J."/>
        </authorList>
    </citation>
    <scope>NUCLEOTIDE SEQUENCE [LARGE SCALE GENOMIC DNA]</scope>
    <source>
        <strain evidence="5 6">DSM 13814</strain>
    </source>
</reference>
<dbReference type="Pfam" id="PF01047">
    <property type="entry name" value="MarR"/>
    <property type="match status" value="1"/>
</dbReference>
<dbReference type="PANTHER" id="PTHR42756:SF1">
    <property type="entry name" value="TRANSCRIPTIONAL REPRESSOR OF EMRAB OPERON"/>
    <property type="match status" value="1"/>
</dbReference>
<gene>
    <name evidence="5" type="ORF">DORLON_01910</name>
</gene>
<dbReference type="InterPro" id="IPR036390">
    <property type="entry name" value="WH_DNA-bd_sf"/>
</dbReference>
<accession>A6BHY3</accession>
<evidence type="ECO:0000256" key="1">
    <source>
        <dbReference type="ARBA" id="ARBA00023015"/>
    </source>
</evidence>
<dbReference type="eggNOG" id="COG1846">
    <property type="taxonomic scope" value="Bacteria"/>
</dbReference>
<sequence>MTVLQGNGRIQGMKERLPVGFMFKQINNIYEKEFNNLLRGIGITSSQCAVLDYLLGSSKEFVNQKDIEKALSLKNPTVTGILKRLDEKGFILAVPSNQDKRCKNIYPTEKAYDIQKKMDNYRKKIDRRLTIGMSKKEIAALEKMLDRVLYNISDP</sequence>
<organism evidence="5 6">
    <name type="scientific">Dorea longicatena DSM 13814</name>
    <dbReference type="NCBI Taxonomy" id="411462"/>
    <lineage>
        <taxon>Bacteria</taxon>
        <taxon>Bacillati</taxon>
        <taxon>Bacillota</taxon>
        <taxon>Clostridia</taxon>
        <taxon>Lachnospirales</taxon>
        <taxon>Lachnospiraceae</taxon>
        <taxon>Dorea</taxon>
    </lineage>
</organism>
<dbReference type="InterPro" id="IPR000835">
    <property type="entry name" value="HTH_MarR-typ"/>
</dbReference>
<evidence type="ECO:0000313" key="5">
    <source>
        <dbReference type="EMBL" id="EDM62699.1"/>
    </source>
</evidence>
<dbReference type="HOGENOM" id="CLU_083287_18_7_9"/>
<dbReference type="SUPFAM" id="SSF46785">
    <property type="entry name" value="Winged helix' DNA-binding domain"/>
    <property type="match status" value="1"/>
</dbReference>
<dbReference type="EMBL" id="AAXB02000010">
    <property type="protein sequence ID" value="EDM62699.1"/>
    <property type="molecule type" value="Genomic_DNA"/>
</dbReference>
<evidence type="ECO:0000256" key="3">
    <source>
        <dbReference type="ARBA" id="ARBA00023163"/>
    </source>
</evidence>
<dbReference type="GO" id="GO:0003700">
    <property type="term" value="F:DNA-binding transcription factor activity"/>
    <property type="evidence" value="ECO:0007669"/>
    <property type="project" value="InterPro"/>
</dbReference>
<dbReference type="InterPro" id="IPR036388">
    <property type="entry name" value="WH-like_DNA-bd_sf"/>
</dbReference>
<dbReference type="PROSITE" id="PS50995">
    <property type="entry name" value="HTH_MARR_2"/>
    <property type="match status" value="1"/>
</dbReference>
<dbReference type="SMART" id="SM00347">
    <property type="entry name" value="HTH_MARR"/>
    <property type="match status" value="1"/>
</dbReference>
<dbReference type="GO" id="GO:0003677">
    <property type="term" value="F:DNA binding"/>
    <property type="evidence" value="ECO:0007669"/>
    <property type="project" value="UniProtKB-KW"/>
</dbReference>
<evidence type="ECO:0000256" key="2">
    <source>
        <dbReference type="ARBA" id="ARBA00023125"/>
    </source>
</evidence>
<comment type="caution">
    <text evidence="5">The sequence shown here is derived from an EMBL/GenBank/DDBJ whole genome shotgun (WGS) entry which is preliminary data.</text>
</comment>
<keyword evidence="2" id="KW-0238">DNA-binding</keyword>
<dbReference type="AlphaFoldDB" id="A6BHY3"/>
<name>A6BHY3_9FIRM</name>
<feature type="domain" description="HTH marR-type" evidence="4">
    <location>
        <begin position="16"/>
        <end position="150"/>
    </location>
</feature>
<dbReference type="Proteomes" id="UP000004016">
    <property type="component" value="Unassembled WGS sequence"/>
</dbReference>
<protein>
    <submittedName>
        <fullName evidence="5">Transcriptional regulator, MarR family</fullName>
    </submittedName>
</protein>
<dbReference type="PANTHER" id="PTHR42756">
    <property type="entry name" value="TRANSCRIPTIONAL REGULATOR, MARR"/>
    <property type="match status" value="1"/>
</dbReference>
<evidence type="ECO:0000313" key="6">
    <source>
        <dbReference type="Proteomes" id="UP000004016"/>
    </source>
</evidence>
<dbReference type="Gene3D" id="1.10.10.10">
    <property type="entry name" value="Winged helix-like DNA-binding domain superfamily/Winged helix DNA-binding domain"/>
    <property type="match status" value="1"/>
</dbReference>
<keyword evidence="3" id="KW-0804">Transcription</keyword>
<evidence type="ECO:0000259" key="4">
    <source>
        <dbReference type="PROSITE" id="PS50995"/>
    </source>
</evidence>
<proteinExistence type="predicted"/>
<reference evidence="5 6" key="1">
    <citation type="submission" date="2007-03" db="EMBL/GenBank/DDBJ databases">
        <authorList>
            <person name="Fulton L."/>
            <person name="Clifton S."/>
            <person name="Fulton B."/>
            <person name="Xu J."/>
            <person name="Minx P."/>
            <person name="Pepin K.H."/>
            <person name="Johnson M."/>
            <person name="Thiruvilangam P."/>
            <person name="Bhonagiri V."/>
            <person name="Nash W.E."/>
            <person name="Mardis E.R."/>
            <person name="Wilson R.K."/>
        </authorList>
    </citation>
    <scope>NUCLEOTIDE SEQUENCE [LARGE SCALE GENOMIC DNA]</scope>
    <source>
        <strain evidence="5 6">DSM 13814</strain>
    </source>
</reference>
<keyword evidence="1" id="KW-0805">Transcription regulation</keyword>
<dbReference type="PRINTS" id="PR00598">
    <property type="entry name" value="HTHMARR"/>
</dbReference>